<dbReference type="KEGG" id="cnan:A2G96_19020"/>
<dbReference type="InterPro" id="IPR037518">
    <property type="entry name" value="MPN"/>
</dbReference>
<dbReference type="STRING" id="1796606.A2G96_19020"/>
<feature type="domain" description="MPN" evidence="7">
    <location>
        <begin position="102"/>
        <end position="224"/>
    </location>
</feature>
<dbReference type="Pfam" id="PF04002">
    <property type="entry name" value="RadC"/>
    <property type="match status" value="1"/>
</dbReference>
<dbReference type="PANTHER" id="PTHR30471">
    <property type="entry name" value="DNA REPAIR PROTEIN RADC"/>
    <property type="match status" value="1"/>
</dbReference>
<evidence type="ECO:0000256" key="3">
    <source>
        <dbReference type="ARBA" id="ARBA00022801"/>
    </source>
</evidence>
<dbReference type="PANTHER" id="PTHR30471:SF3">
    <property type="entry name" value="UPF0758 PROTEIN YEES-RELATED"/>
    <property type="match status" value="1"/>
</dbReference>
<dbReference type="InterPro" id="IPR025657">
    <property type="entry name" value="RadC_JAB"/>
</dbReference>
<dbReference type="OrthoDB" id="9804482at2"/>
<dbReference type="InterPro" id="IPR010994">
    <property type="entry name" value="RuvA_2-like"/>
</dbReference>
<dbReference type="NCBIfam" id="NF000642">
    <property type="entry name" value="PRK00024.1"/>
    <property type="match status" value="1"/>
</dbReference>
<dbReference type="EMBL" id="CP014844">
    <property type="protein sequence ID" value="AMR79672.1"/>
    <property type="molecule type" value="Genomic_DNA"/>
</dbReference>
<dbReference type="GO" id="GO:0006508">
    <property type="term" value="P:proteolysis"/>
    <property type="evidence" value="ECO:0007669"/>
    <property type="project" value="UniProtKB-KW"/>
</dbReference>
<dbReference type="Gene3D" id="3.40.140.10">
    <property type="entry name" value="Cytidine Deaminase, domain 2"/>
    <property type="match status" value="1"/>
</dbReference>
<keyword evidence="9" id="KW-1185">Reference proteome</keyword>
<name>A0A142JNL0_9BURK</name>
<dbReference type="RefSeq" id="WP_062801620.1">
    <property type="nucleotide sequence ID" value="NZ_CP014844.1"/>
</dbReference>
<dbReference type="InterPro" id="IPR046778">
    <property type="entry name" value="UPF0758_N"/>
</dbReference>
<accession>A0A142JNL0</accession>
<keyword evidence="2" id="KW-0479">Metal-binding</keyword>
<keyword evidence="1" id="KW-0645">Protease</keyword>
<evidence type="ECO:0000256" key="2">
    <source>
        <dbReference type="ARBA" id="ARBA00022723"/>
    </source>
</evidence>
<dbReference type="GO" id="GO:0046872">
    <property type="term" value="F:metal ion binding"/>
    <property type="evidence" value="ECO:0007669"/>
    <property type="project" value="UniProtKB-KW"/>
</dbReference>
<evidence type="ECO:0000313" key="8">
    <source>
        <dbReference type="EMBL" id="AMR79672.1"/>
    </source>
</evidence>
<evidence type="ECO:0000259" key="7">
    <source>
        <dbReference type="PROSITE" id="PS50249"/>
    </source>
</evidence>
<comment type="similarity">
    <text evidence="6">Belongs to the UPF0758 family.</text>
</comment>
<dbReference type="InterPro" id="IPR001405">
    <property type="entry name" value="UPF0758"/>
</dbReference>
<dbReference type="NCBIfam" id="TIGR00608">
    <property type="entry name" value="radc"/>
    <property type="match status" value="1"/>
</dbReference>
<evidence type="ECO:0000256" key="1">
    <source>
        <dbReference type="ARBA" id="ARBA00022670"/>
    </source>
</evidence>
<dbReference type="AlphaFoldDB" id="A0A142JNL0"/>
<keyword evidence="4" id="KW-0862">Zinc</keyword>
<keyword evidence="5" id="KW-0482">Metalloprotease</keyword>
<dbReference type="Gene3D" id="1.10.150.20">
    <property type="entry name" value="5' to 3' exonuclease, C-terminal subdomain"/>
    <property type="match status" value="1"/>
</dbReference>
<dbReference type="GO" id="GO:0008237">
    <property type="term" value="F:metallopeptidase activity"/>
    <property type="evidence" value="ECO:0007669"/>
    <property type="project" value="UniProtKB-KW"/>
</dbReference>
<organism evidence="8 9">
    <name type="scientific">Cupriavidus nantongensis</name>
    <dbReference type="NCBI Taxonomy" id="1796606"/>
    <lineage>
        <taxon>Bacteria</taxon>
        <taxon>Pseudomonadati</taxon>
        <taxon>Pseudomonadota</taxon>
        <taxon>Betaproteobacteria</taxon>
        <taxon>Burkholderiales</taxon>
        <taxon>Burkholderiaceae</taxon>
        <taxon>Cupriavidus</taxon>
    </lineage>
</organism>
<dbReference type="PROSITE" id="PS50249">
    <property type="entry name" value="MPN"/>
    <property type="match status" value="1"/>
</dbReference>
<reference evidence="8 9" key="1">
    <citation type="submission" date="2016-03" db="EMBL/GenBank/DDBJ databases">
        <title>Complete genome sequence of a novel chlorpyrifos degrading bacterium, Cupriavidus nantongensis sp. X1.</title>
        <authorList>
            <person name="Fang L."/>
        </authorList>
    </citation>
    <scope>NUCLEOTIDE SEQUENCE [LARGE SCALE GENOMIC DNA]</scope>
    <source>
        <strain evidence="8 9">X1</strain>
    </source>
</reference>
<evidence type="ECO:0000256" key="4">
    <source>
        <dbReference type="ARBA" id="ARBA00022833"/>
    </source>
</evidence>
<protein>
    <recommendedName>
        <fullName evidence="7">MPN domain-containing protein</fullName>
    </recommendedName>
</protein>
<dbReference type="Pfam" id="PF20582">
    <property type="entry name" value="UPF0758_N"/>
    <property type="match status" value="1"/>
</dbReference>
<sequence>MTISKWPACERPREKLLESGAAALSDAELLAVLLRVGAAGKSAVDLARELLHRFGSLTALFAAEGEALAGVRGMGATKFAQLQAIPELARRALAESLRLPAGFNSPESVRSYLRLTLAPLQHEVFMCLFLDPGNRMVASEELFRGTLTRTSVYPREVARQALTHNAAGIIVAHNHPRGTTDPSQSDIHLTRELARTLDLIDVRLLDHFIVAGHEIRSMAESCERLPGL</sequence>
<dbReference type="CDD" id="cd08071">
    <property type="entry name" value="MPN_DUF2466"/>
    <property type="match status" value="1"/>
</dbReference>
<dbReference type="Proteomes" id="UP000075238">
    <property type="component" value="Chromosome 1"/>
</dbReference>
<dbReference type="SUPFAM" id="SSF47781">
    <property type="entry name" value="RuvA domain 2-like"/>
    <property type="match status" value="1"/>
</dbReference>
<evidence type="ECO:0000313" key="9">
    <source>
        <dbReference type="Proteomes" id="UP000075238"/>
    </source>
</evidence>
<evidence type="ECO:0000256" key="6">
    <source>
        <dbReference type="RuleBase" id="RU003797"/>
    </source>
</evidence>
<gene>
    <name evidence="8" type="ORF">A2G96_19020</name>
</gene>
<keyword evidence="3" id="KW-0378">Hydrolase</keyword>
<evidence type="ECO:0000256" key="5">
    <source>
        <dbReference type="ARBA" id="ARBA00023049"/>
    </source>
</evidence>
<proteinExistence type="inferred from homology"/>